<proteinExistence type="predicted"/>
<keyword evidence="2" id="KW-1185">Reference proteome</keyword>
<reference evidence="1 2" key="1">
    <citation type="submission" date="2020-02" db="EMBL/GenBank/DDBJ databases">
        <title>Draft genome sequence of Haematococcus lacustris strain NIES-144.</title>
        <authorList>
            <person name="Morimoto D."/>
            <person name="Nakagawa S."/>
            <person name="Yoshida T."/>
            <person name="Sawayama S."/>
        </authorList>
    </citation>
    <scope>NUCLEOTIDE SEQUENCE [LARGE SCALE GENOMIC DNA]</scope>
    <source>
        <strain evidence="1 2">NIES-144</strain>
    </source>
</reference>
<dbReference type="AlphaFoldDB" id="A0A699Z4G2"/>
<dbReference type="Proteomes" id="UP000485058">
    <property type="component" value="Unassembled WGS sequence"/>
</dbReference>
<sequence length="130" mass="13591">MVWMSSVNWFHVQWGSHTPGSVCHSFMSRAARSTTLVATSLHDCGSDPPSAAMSTPPWLHSAAASRWPAVASDAPVDRLALAVVACCAVVTATERCWPMAAAGPCKPAGCGGIARRHAGHRPCWPTAAQA</sequence>
<comment type="caution">
    <text evidence="1">The sequence shown here is derived from an EMBL/GenBank/DDBJ whole genome shotgun (WGS) entry which is preliminary data.</text>
</comment>
<accession>A0A699Z4G2</accession>
<name>A0A699Z4G2_HAELA</name>
<organism evidence="1 2">
    <name type="scientific">Haematococcus lacustris</name>
    <name type="common">Green alga</name>
    <name type="synonym">Haematococcus pluvialis</name>
    <dbReference type="NCBI Taxonomy" id="44745"/>
    <lineage>
        <taxon>Eukaryota</taxon>
        <taxon>Viridiplantae</taxon>
        <taxon>Chlorophyta</taxon>
        <taxon>core chlorophytes</taxon>
        <taxon>Chlorophyceae</taxon>
        <taxon>CS clade</taxon>
        <taxon>Chlamydomonadales</taxon>
        <taxon>Haematococcaceae</taxon>
        <taxon>Haematococcus</taxon>
    </lineage>
</organism>
<evidence type="ECO:0000313" key="1">
    <source>
        <dbReference type="EMBL" id="GFH14166.1"/>
    </source>
</evidence>
<gene>
    <name evidence="1" type="ORF">HaLaN_10168</name>
</gene>
<evidence type="ECO:0000313" key="2">
    <source>
        <dbReference type="Proteomes" id="UP000485058"/>
    </source>
</evidence>
<protein>
    <submittedName>
        <fullName evidence="1">Uncharacterized protein</fullName>
    </submittedName>
</protein>
<dbReference type="EMBL" id="BLLF01000694">
    <property type="protein sequence ID" value="GFH14166.1"/>
    <property type="molecule type" value="Genomic_DNA"/>
</dbReference>